<evidence type="ECO:0000313" key="2">
    <source>
        <dbReference type="EMBL" id="CAH2256743.1"/>
    </source>
</evidence>
<dbReference type="EMBL" id="CAKXAJ010026113">
    <property type="protein sequence ID" value="CAH2256743.1"/>
    <property type="molecule type" value="Genomic_DNA"/>
</dbReference>
<dbReference type="GO" id="GO:0000149">
    <property type="term" value="F:SNARE binding"/>
    <property type="evidence" value="ECO:0007669"/>
    <property type="project" value="TreeGrafter"/>
</dbReference>
<dbReference type="PANTHER" id="PTHR15922">
    <property type="entry name" value="NEUROBLASTOMA-AMPLIFIED SEQUENCE"/>
    <property type="match status" value="1"/>
</dbReference>
<reference evidence="2" key="1">
    <citation type="submission" date="2022-03" db="EMBL/GenBank/DDBJ databases">
        <authorList>
            <person name="Lindestad O."/>
        </authorList>
    </citation>
    <scope>NUCLEOTIDE SEQUENCE</scope>
</reference>
<organism evidence="2 3">
    <name type="scientific">Pararge aegeria aegeria</name>
    <dbReference type="NCBI Taxonomy" id="348720"/>
    <lineage>
        <taxon>Eukaryota</taxon>
        <taxon>Metazoa</taxon>
        <taxon>Ecdysozoa</taxon>
        <taxon>Arthropoda</taxon>
        <taxon>Hexapoda</taxon>
        <taxon>Insecta</taxon>
        <taxon>Pterygota</taxon>
        <taxon>Neoptera</taxon>
        <taxon>Endopterygota</taxon>
        <taxon>Lepidoptera</taxon>
        <taxon>Glossata</taxon>
        <taxon>Ditrysia</taxon>
        <taxon>Papilionoidea</taxon>
        <taxon>Nymphalidae</taxon>
        <taxon>Satyrinae</taxon>
        <taxon>Satyrini</taxon>
        <taxon>Parargina</taxon>
        <taxon>Pararge</taxon>
    </lineage>
</organism>
<dbReference type="GO" id="GO:0006890">
    <property type="term" value="P:retrograde vesicle-mediated transport, Golgi to endoplasmic reticulum"/>
    <property type="evidence" value="ECO:0007669"/>
    <property type="project" value="TreeGrafter"/>
</dbReference>
<dbReference type="InterPro" id="IPR015943">
    <property type="entry name" value="WD40/YVTN_repeat-like_dom_sf"/>
</dbReference>
<proteinExistence type="predicted"/>
<gene>
    <name evidence="2" type="primary">jg10968</name>
    <name evidence="2" type="ORF">PAEG_LOCUS23001</name>
</gene>
<comment type="caution">
    <text evidence="2">The sequence shown here is derived from an EMBL/GenBank/DDBJ whole genome shotgun (WGS) entry which is preliminary data.</text>
</comment>
<dbReference type="InterPro" id="IPR029145">
    <property type="entry name" value="NBAS_N"/>
</dbReference>
<dbReference type="InterPro" id="IPR036322">
    <property type="entry name" value="WD40_repeat_dom_sf"/>
</dbReference>
<evidence type="ECO:0000313" key="3">
    <source>
        <dbReference type="Proteomes" id="UP000838756"/>
    </source>
</evidence>
<dbReference type="OrthoDB" id="19988at2759"/>
<name>A0A8S4S8N0_9NEOP</name>
<sequence length="1430" mass="162936">MAENKPILHELYVFSEWKPEPEYLQKPDNILPENISSLWRWLKFFGPKKSLIDSVTAHLEKQQKWHIALGDEGKVIAVLTDNILEIRTKRSEYATIAARTTVSRDGYSQWRKLVWSPDCSFIVVAYGNGVVSFFDLTASNLFNIPVDCSRPGGLECTDNTHAVSAIVFRPLRVKDTKWNWEVLVVTYDGKLRGYLVSQTDGFKLHHSFHFPGGVAAASYCEPHATLYVAGVPRAPHKDPSSPVSAGITAWRLLNDEPFYKLSVVSDELEAQLANERFHLYMPFVFPTNMNFIIRMATSPDNSKLVCIHCNGDISVWRLPVLKAERRFRLAEQPQHALQNPLTPDQGPKDSSLYLPADVNWWSNEEVIVSRFSGAVSVCGIKDMLNILGKKPEFFQGTPKLTCAHDGAFMALECESNVLPARKSRSDESMEVVQAEAALEDSMLEVAKELFKSVLFAITDMETFQPKPKKITVVSRIYRLLGVKSTTPTELFSRKIESGKYTEALMLAEAFDLDSDLVYQQQWRKNPVSTDAIQNYLSKVSKKIWAVHQCVDRLPESLQAAEELLHFGLELTNEKILDEINKDLSEDEWKDPDSVTLEDLNAYTSELLRCRHVMLFYKERLRLYEAILRCEKSTYVKDEYHRLRSNSIVHSAMEIAKEGRIEALTCLWPYIKSLPMQLAVLDKLPETIYPLDYQHLLPTKEPLTWFEKKSPIKIQPSEHDNDWCKKEMFRAEKPTQQDWENLLKDLLELRTTLFDCITTEQCYEIYVSALLTSGEASTIRLASDVLTVSPGARAVPNSPYKIEYKRSVEIVSNAAKEYFNSSSSLSDPALELAKCCLMLITEGDSEIEKELDLIAALPLLSACNLALLPIQGVQFGFSNYLINAHLQQYFLFQPVIEKKDLVSPSQADKRPLLNYLMDSFQNKFSLGAKSSSPEPLETSVHCQEFYNSLYPEHDVSENYYCYDRFSIPDDLDCHMAYMTLQQNNASEEQMAILKQCIDKLCCMGEVLQIRKLGLNVNGLFFNADSDYRKDIIYRLASTGGTEHTKLACLLANKDGLDTIDVWLEYAKKTEARLDPDTLPRNAFNAEAVIRIRDTLWPEISGSNHAAIIDLFTLLKNIDDKAQMYGLTLVEHIKLLKKAKAASPVLDFKYCSEQSWAQIGQELTRWARFLENFHSSSVQAIADGSGMLKKEYWPDLEMSHGELDMVSYALAHIVLNGRVRSSGLTSLLQCLHVPLSTEQVFDRMHQETEQDEDEGRSLHCEYLRDLLTGNLDPHQKVFLIKMLLRRPVLRDEDIKLIVENVSSRTVVNTMWVLLLSKCPCSEELVYKLISQYKDKILERYIEEDFIKEMLDQGMFLKLVSTPLYVPVVNYIMNINASVGEPASQYTIAWATAELIKANFLAEAGHLQMLSMGYPAALRGFSQTVQYCKHYLK</sequence>
<dbReference type="SUPFAM" id="SSF50978">
    <property type="entry name" value="WD40 repeat-like"/>
    <property type="match status" value="1"/>
</dbReference>
<evidence type="ECO:0000259" key="1">
    <source>
        <dbReference type="Pfam" id="PF15492"/>
    </source>
</evidence>
<protein>
    <submittedName>
        <fullName evidence="2">Jg10968 protein</fullName>
    </submittedName>
</protein>
<keyword evidence="3" id="KW-1185">Reference proteome</keyword>
<dbReference type="Pfam" id="PF15492">
    <property type="entry name" value="Nbas_N"/>
    <property type="match status" value="1"/>
</dbReference>
<dbReference type="GO" id="GO:0070939">
    <property type="term" value="C:Dsl1/NZR complex"/>
    <property type="evidence" value="ECO:0007669"/>
    <property type="project" value="TreeGrafter"/>
</dbReference>
<accession>A0A8S4S8N0</accession>
<dbReference type="Gene3D" id="2.130.10.10">
    <property type="entry name" value="YVTN repeat-like/Quinoprotein amine dehydrogenase"/>
    <property type="match status" value="1"/>
</dbReference>
<feature type="domain" description="Neuroblastoma-amplified sequence N-terminal" evidence="1">
    <location>
        <begin position="65"/>
        <end position="336"/>
    </location>
</feature>
<dbReference type="PANTHER" id="PTHR15922:SF2">
    <property type="entry name" value="NBAS SUBUNIT OF NRZ TETHERING COMPLEX"/>
    <property type="match status" value="1"/>
</dbReference>
<dbReference type="Proteomes" id="UP000838756">
    <property type="component" value="Unassembled WGS sequence"/>
</dbReference>